<dbReference type="Proteomes" id="UP000245980">
    <property type="component" value="Unassembled WGS sequence"/>
</dbReference>
<feature type="signal peptide" evidence="1">
    <location>
        <begin position="1"/>
        <end position="26"/>
    </location>
</feature>
<organism evidence="3 5">
    <name type="scientific">Limosilactobacillus reuteri</name>
    <name type="common">Lactobacillus reuteri</name>
    <dbReference type="NCBI Taxonomy" id="1598"/>
    <lineage>
        <taxon>Bacteria</taxon>
        <taxon>Bacillati</taxon>
        <taxon>Bacillota</taxon>
        <taxon>Bacilli</taxon>
        <taxon>Lactobacillales</taxon>
        <taxon>Lactobacillaceae</taxon>
        <taxon>Limosilactobacillus</taxon>
    </lineage>
</organism>
<protein>
    <submittedName>
        <fullName evidence="3">Uncharacterized protein</fullName>
    </submittedName>
</protein>
<evidence type="ECO:0000313" key="4">
    <source>
        <dbReference type="Proteomes" id="UP000245735"/>
    </source>
</evidence>
<evidence type="ECO:0000313" key="3">
    <source>
        <dbReference type="EMBL" id="PWT39034.1"/>
    </source>
</evidence>
<gene>
    <name evidence="3" type="ORF">DKZ22_11895</name>
    <name evidence="2" type="ORF">DKZ35_04810</name>
</gene>
<keyword evidence="1" id="KW-0732">Signal</keyword>
<proteinExistence type="predicted"/>
<reference evidence="4 5" key="1">
    <citation type="journal article" date="2018" name="Front. Microbiol.">
        <title>Comparative Genomics of the Herbivore Gut Symbiont Lactobacillus reuteri Reveals Genetic Diversity and Lifestyle Adaptation.</title>
        <authorList>
            <person name="Zhao J."/>
        </authorList>
    </citation>
    <scope>NUCLEOTIDE SEQUENCE [LARGE SCALE GENOMIC DNA]</scope>
    <source>
        <strain evidence="3 5">LR10</strain>
        <strain evidence="4">LR9</strain>
    </source>
</reference>
<accession>A0A317GLA7</accession>
<evidence type="ECO:0000313" key="2">
    <source>
        <dbReference type="EMBL" id="PWT37538.1"/>
    </source>
</evidence>
<dbReference type="EMBL" id="QGHV01000022">
    <property type="protein sequence ID" value="PWT37538.1"/>
    <property type="molecule type" value="Genomic_DNA"/>
</dbReference>
<dbReference type="EMBL" id="QGHT01000112">
    <property type="protein sequence ID" value="PWT39034.1"/>
    <property type="molecule type" value="Genomic_DNA"/>
</dbReference>
<reference evidence="3" key="2">
    <citation type="submission" date="2018-05" db="EMBL/GenBank/DDBJ databases">
        <authorList>
            <person name="Peng X.Y."/>
            <person name="Xu Y.F."/>
            <person name="Luo D."/>
            <person name="Yu J."/>
            <person name="Gu J.Y."/>
        </authorList>
    </citation>
    <scope>NUCLEOTIDE SEQUENCE</scope>
    <source>
        <strain evidence="3">LR10</strain>
        <strain evidence="2">LR9</strain>
    </source>
</reference>
<evidence type="ECO:0000256" key="1">
    <source>
        <dbReference type="SAM" id="SignalP"/>
    </source>
</evidence>
<evidence type="ECO:0000313" key="5">
    <source>
        <dbReference type="Proteomes" id="UP000245980"/>
    </source>
</evidence>
<feature type="chain" id="PRO_5035260128" evidence="1">
    <location>
        <begin position="27"/>
        <end position="175"/>
    </location>
</feature>
<dbReference type="AlphaFoldDB" id="A0A317GLA7"/>
<comment type="caution">
    <text evidence="3">The sequence shown here is derived from an EMBL/GenBank/DDBJ whole genome shotgun (WGS) entry which is preliminary data.</text>
</comment>
<dbReference type="RefSeq" id="WP_109883892.1">
    <property type="nucleotide sequence ID" value="NZ_QGHP01000213.1"/>
</dbReference>
<dbReference type="Proteomes" id="UP000245735">
    <property type="component" value="Unassembled WGS sequence"/>
</dbReference>
<sequence length="175" mass="19948">MKKYFRILIAVFVGIGVISISGSVHAMTTKDLSGRVYKVSTNFDDVNFEQYVYFDNKGHCVVVGDPSDPDNDDAKSDQRKINKLILNKKSAKKQFKGADKYKIEDNEFKTDASIFPMLPMLDNPIEIVSDNIDNITVRFLNNSPRARMLSDDGNGIYMTYSMTTADPSMQYRFQW</sequence>
<name>A0A317GLA7_LIMRT</name>